<dbReference type="PROSITE" id="PS50238">
    <property type="entry name" value="RHOGAP"/>
    <property type="match status" value="1"/>
</dbReference>
<evidence type="ECO:0000259" key="3">
    <source>
        <dbReference type="PROSITE" id="PS51853"/>
    </source>
</evidence>
<dbReference type="OrthoDB" id="9994905at2759"/>
<protein>
    <submittedName>
        <fullName evidence="4">Rho-GAP domain-containing protein</fullName>
    </submittedName>
</protein>
<dbReference type="GO" id="GO:0050770">
    <property type="term" value="P:regulation of axonogenesis"/>
    <property type="evidence" value="ECO:0000318"/>
    <property type="project" value="GO_Central"/>
</dbReference>
<dbReference type="GeneID" id="178348"/>
<dbReference type="InterPro" id="IPR027417">
    <property type="entry name" value="P-loop_NTPase"/>
</dbReference>
<dbReference type="GO" id="GO:0008361">
    <property type="term" value="P:regulation of cell size"/>
    <property type="evidence" value="ECO:0000318"/>
    <property type="project" value="GO_Central"/>
</dbReference>
<dbReference type="Pfam" id="PF19518">
    <property type="entry name" value="RhoGAP_pG1_pG2"/>
    <property type="match status" value="1"/>
</dbReference>
<dbReference type="InterPro" id="IPR045786">
    <property type="entry name" value="RhoGAP_pG1_pG2"/>
</dbReference>
<dbReference type="HOGENOM" id="CLU_004268_0_0_1"/>
<dbReference type="AGR" id="WB:WBGene00010374"/>
<dbReference type="Gene3D" id="1.10.555.10">
    <property type="entry name" value="Rho GTPase activation protein"/>
    <property type="match status" value="1"/>
</dbReference>
<dbReference type="Reactome" id="R-CEL-9013404">
    <property type="pathway name" value="RAC2 GTPase cycle"/>
</dbReference>
<dbReference type="AlphaFoldDB" id="O45611"/>
<dbReference type="PaxDb" id="6239-H08M01.2b"/>
<dbReference type="Gene3D" id="3.40.50.300">
    <property type="entry name" value="P-loop containing nucleotide triphosphate hydrolases"/>
    <property type="match status" value="1"/>
</dbReference>
<dbReference type="InterPro" id="IPR000198">
    <property type="entry name" value="RhoGAP_dom"/>
</dbReference>
<dbReference type="GO" id="GO:0007266">
    <property type="term" value="P:Rho protein signal transduction"/>
    <property type="evidence" value="ECO:0000318"/>
    <property type="project" value="GO_Central"/>
</dbReference>
<dbReference type="InterPro" id="IPR051978">
    <property type="entry name" value="Rho-GAP_domain"/>
</dbReference>
<dbReference type="GO" id="GO:0005829">
    <property type="term" value="C:cytosol"/>
    <property type="evidence" value="ECO:0000318"/>
    <property type="project" value="GO_Central"/>
</dbReference>
<dbReference type="WormBase" id="H08M01.2b">
    <property type="protein sequence ID" value="CE36176"/>
    <property type="gene ID" value="WBGene00010374"/>
    <property type="gene designation" value="rga-5"/>
</dbReference>
<dbReference type="ExpressionAtlas" id="O45611">
    <property type="expression patterns" value="baseline and differential"/>
</dbReference>
<dbReference type="Reactome" id="R-CEL-9013148">
    <property type="pathway name" value="CDC42 GTPase cycle"/>
</dbReference>
<dbReference type="Reactome" id="R-CEL-8980692">
    <property type="pathway name" value="RHOA GTPase cycle"/>
</dbReference>
<dbReference type="STRING" id="6239.H08M01.2b.1"/>
<name>O45611_CAEEL</name>
<dbReference type="InParanoid" id="O45611"/>
<dbReference type="PhylomeDB" id="O45611"/>
<organism evidence="4 5">
    <name type="scientific">Caenorhabditis elegans</name>
    <dbReference type="NCBI Taxonomy" id="6239"/>
    <lineage>
        <taxon>Eukaryota</taxon>
        <taxon>Metazoa</taxon>
        <taxon>Ecdysozoa</taxon>
        <taxon>Nematoda</taxon>
        <taxon>Chromadorea</taxon>
        <taxon>Rhabditida</taxon>
        <taxon>Rhabditina</taxon>
        <taxon>Rhabditomorpha</taxon>
        <taxon>Rhabditoidea</taxon>
        <taxon>Rhabditidae</taxon>
        <taxon>Peloderinae</taxon>
        <taxon>Caenorhabditis</taxon>
    </lineage>
</organism>
<dbReference type="Pfam" id="PF00620">
    <property type="entry name" value="RhoGAP"/>
    <property type="match status" value="1"/>
</dbReference>
<dbReference type="KEGG" id="cel:CELE_H08M01.2"/>
<evidence type="ECO:0000313" key="5">
    <source>
        <dbReference type="Proteomes" id="UP000001940"/>
    </source>
</evidence>
<feature type="compositionally biased region" description="Low complexity" evidence="1">
    <location>
        <begin position="940"/>
        <end position="956"/>
    </location>
</feature>
<dbReference type="SUPFAM" id="SSF52540">
    <property type="entry name" value="P-loop containing nucleoside triphosphate hydrolases"/>
    <property type="match status" value="1"/>
</dbReference>
<evidence type="ECO:0000313" key="4">
    <source>
        <dbReference type="EMBL" id="CAB07634.3"/>
    </source>
</evidence>
<evidence type="ECO:0007829" key="7">
    <source>
        <dbReference type="PeptideAtlas" id="O45611"/>
    </source>
</evidence>
<proteinExistence type="evidence at protein level"/>
<feature type="region of interest" description="Disordered" evidence="1">
    <location>
        <begin position="850"/>
        <end position="873"/>
    </location>
</feature>
<keyword evidence="7" id="KW-1267">Proteomics identification</keyword>
<feature type="domain" description="PG2 pseudoGTPase" evidence="3">
    <location>
        <begin position="640"/>
        <end position="822"/>
    </location>
</feature>
<dbReference type="Reactome" id="R-CEL-9013423">
    <property type="pathway name" value="RAC3 GTPase cycle"/>
</dbReference>
<dbReference type="InterPro" id="IPR039006">
    <property type="entry name" value="RhoGAP_pG2"/>
</dbReference>
<evidence type="ECO:0000259" key="2">
    <source>
        <dbReference type="PROSITE" id="PS50238"/>
    </source>
</evidence>
<dbReference type="PeptideAtlas" id="O45611"/>
<dbReference type="SMART" id="SM00324">
    <property type="entry name" value="RhoGAP"/>
    <property type="match status" value="1"/>
</dbReference>
<feature type="region of interest" description="Disordered" evidence="1">
    <location>
        <begin position="924"/>
        <end position="980"/>
    </location>
</feature>
<dbReference type="InterPro" id="IPR008936">
    <property type="entry name" value="Rho_GTPase_activation_prot"/>
</dbReference>
<feature type="domain" description="Rho-GAP" evidence="2">
    <location>
        <begin position="1148"/>
        <end position="1337"/>
    </location>
</feature>
<dbReference type="GO" id="GO:0005096">
    <property type="term" value="F:GTPase activator activity"/>
    <property type="evidence" value="ECO:0000318"/>
    <property type="project" value="GO_Central"/>
</dbReference>
<dbReference type="Bgee" id="WBGene00010374">
    <property type="expression patterns" value="Expressed in pharyngeal muscle cell (C elegans) and 3 other cell types or tissues"/>
</dbReference>
<dbReference type="Reactome" id="R-CEL-9013405">
    <property type="pathway name" value="RHOD GTPase cycle"/>
</dbReference>
<reference evidence="4 5" key="1">
    <citation type="journal article" date="1998" name="Science">
        <title>Genome sequence of the nematode C. elegans: a platform for investigating biology.</title>
        <authorList>
            <consortium name="The C. elegans sequencing consortium"/>
            <person name="Sulson J.E."/>
            <person name="Waterston R."/>
        </authorList>
    </citation>
    <scope>NUCLEOTIDE SEQUENCE [LARGE SCALE GENOMIC DNA]</scope>
    <source>
        <strain evidence="4 5">Bristol N2</strain>
    </source>
</reference>
<dbReference type="SUPFAM" id="SSF48350">
    <property type="entry name" value="GTPase activation domain, GAP"/>
    <property type="match status" value="1"/>
</dbReference>
<dbReference type="SMR" id="O45611"/>
<dbReference type="eggNOG" id="KOG4271">
    <property type="taxonomic scope" value="Eukaryota"/>
</dbReference>
<dbReference type="Reactome" id="R-CEL-9013406">
    <property type="pathway name" value="RHOQ GTPase cycle"/>
</dbReference>
<evidence type="ECO:0000313" key="6">
    <source>
        <dbReference type="WormBase" id="H08M01.2b"/>
    </source>
</evidence>
<dbReference type="FunCoup" id="O45611">
    <property type="interactions" value="2380"/>
</dbReference>
<dbReference type="CDD" id="cd00882">
    <property type="entry name" value="Ras_like_GTPase"/>
    <property type="match status" value="1"/>
</dbReference>
<dbReference type="Reactome" id="R-CEL-9035034">
    <property type="pathway name" value="RHOF GTPase cycle"/>
</dbReference>
<accession>O45611</accession>
<dbReference type="CTD" id="178348"/>
<keyword evidence="5" id="KW-1185">Reference proteome</keyword>
<dbReference type="PANTHER" id="PTHR46005:SF4">
    <property type="entry name" value="RHO GTPASE-ACTIVATING PROTEIN 190"/>
    <property type="match status" value="1"/>
</dbReference>
<dbReference type="Reactome" id="R-CEL-9013026">
    <property type="pathway name" value="RHOB GTPase cycle"/>
</dbReference>
<dbReference type="Reactome" id="R-CEL-9013408">
    <property type="pathway name" value="RHOG GTPase cycle"/>
</dbReference>
<dbReference type="OMA" id="PSCPACI"/>
<dbReference type="EMBL" id="BX284604">
    <property type="protein sequence ID" value="CAB07634.3"/>
    <property type="molecule type" value="Genomic_DNA"/>
</dbReference>
<sequence length="1341" mass="151064">MSSTSQTYSNSTKIKEINVIVVGVSGSEAVKGPSGVGKSLLCNRFVRPAADEFHREHSSVLSQIDFCGSPVINKDHWLYWGSRVLSNPESSASNILIRVAEQTEFLDDETFETIAGCSKSENYCQRCCQTSLQSRDKLMYIQKEQLGLESEFPQQLLPNGKFNVDGFILACDISKPTSAHLHSSHVLNIAKAISKTKKPVIIAFTKCDEASEECKKNYLNLFYSTKELKHIMSHVPPVETSSVKNVNVEYLFGTLANLCLKSQKIVKKPLAYHEASLFVEQRNLHVKCCFSTLLSQAVPLCTYPKKCLSWNQVLADIDRHPDLMNFVTVFGSRVAFEMYERYVSEAKELWAINRLRTLVPRLFEIFQVFLDVVDLAEMEWSQARDFMRCHPLFHVLFESNEYNLEMWSPPSSFNKDEKSRLPSEILLLPEAAKVFEQFRLSTLNLRLKHQLGQEFEYLLNEIPQILPGCSMETAFPLFQNFNVIKKLTPDIVTTVYDRFQKKLMENARKQLEECILEVSPGIQLQNLKIKSWKTPGLSHFDMSMDFNQKLETVKNFLEVDDRYEWMRIMAGERDQIIVNHLPFIFDVSPVNCPSTDMCIDLVGTSILNDFSEQNSTFCGSSGFSECFEATRKNSGKNMPRIQISAMCGDQLSIDSLAGALFHNTLIRPSNYNFSNDGATFIEVLDENTQIWNNIEINMCSYHSWFHKNDSNPSESIDLNDGYLFVYNSQRASSFNYARCAIEKLAETNSVNFDCILLLAVVKGGGSDSMKLNLENLTEGAELCKSIGARFSAIDFRKRKTKSNGINHQMMEFLHDICDGQVQPITSNANSEIDSIENDRPSILSSSGIQLLAKPDSSNRSRRPKPVVNSNLRNRVTRTDPLIMSHFYSQPIEIQPAPLATPEAVDFSPAYSLVNDAVHTVIQVNGSTPLKSPPTFHSYESSTPDSRSTTSTVSGSSPAPRAVSADVTRRSRTSNVSLSTDSINRLHRTSNLFQLRPEAALTAEQKRKSLSIESLTKVPEKEKGNRFVRKVATSFRLRKSLLDTTCDGESDKKENKKKTSTTTSPEQISSFLEKMATRSLPQSPRTDRKAKLYSSLNSTTEKVSNVLSWLPSKTSKKLMKNKSATHDLSTSLINYPASTSTQGVIAANETLETLCSKSPSQIPIYLEKCIQFIEQNGGFEQEGLYRVPGNQTHLAEVEKRFLKYGEFDVSSFDTPVHVAATALKSFFSCLPESLIPTAYHLRWKQIMMVSDDIKKIDGIRDALAILPVSNQKVLQYLVTHLTKVSCSPKTVMNSNNLSKVWTPTLFRPVFASYEELSSGIIAFQLALEMLIFNSHSLFNQSF</sequence>
<dbReference type="Proteomes" id="UP000001940">
    <property type="component" value="Chromosome IV"/>
</dbReference>
<dbReference type="UCSC" id="H08M01.2a">
    <property type="organism name" value="c. elegans"/>
</dbReference>
<feature type="region of interest" description="Disordered" evidence="1">
    <location>
        <begin position="1044"/>
        <end position="1066"/>
    </location>
</feature>
<dbReference type="Reactome" id="R-CEL-9013149">
    <property type="pathway name" value="RAC1 GTPase cycle"/>
</dbReference>
<evidence type="ECO:0000256" key="1">
    <source>
        <dbReference type="SAM" id="MobiDB-lite"/>
    </source>
</evidence>
<dbReference type="RefSeq" id="NP_001023257.1">
    <property type="nucleotide sequence ID" value="NM_001028086.6"/>
</dbReference>
<gene>
    <name evidence="4 6" type="primary">rga-5</name>
    <name evidence="4" type="ORF">CELE_H08M01.2</name>
    <name evidence="6" type="ORF">H08M01.2</name>
</gene>
<dbReference type="Reactome" id="R-CEL-8849471">
    <property type="pathway name" value="PTK6 Regulates RHO GTPases, RAS GTPase and MAP kinases"/>
</dbReference>
<dbReference type="Reactome" id="R-CEL-9013409">
    <property type="pathway name" value="RHOJ GTPase cycle"/>
</dbReference>
<dbReference type="Reactome" id="R-CEL-416550">
    <property type="pathway name" value="Sema4D mediated inhibition of cell attachment and migration"/>
</dbReference>
<dbReference type="PIR" id="T23061">
    <property type="entry name" value="T23061"/>
</dbReference>
<dbReference type="PANTHER" id="PTHR46005">
    <property type="entry name" value="RHO GTPASE-ACTIVATING PROTEIN 190"/>
    <property type="match status" value="1"/>
</dbReference>
<dbReference type="PROSITE" id="PS51853">
    <property type="entry name" value="PG2"/>
    <property type="match status" value="1"/>
</dbReference>